<dbReference type="GO" id="GO:0005737">
    <property type="term" value="C:cytoplasm"/>
    <property type="evidence" value="ECO:0007669"/>
    <property type="project" value="UniProtKB-SubCell"/>
</dbReference>
<comment type="function">
    <text evidence="8 9">Involved in unsaturated fatty acids biosynthesis. Catalyzes the dehydration of short chain beta-hydroxyacyl-ACPs and long chain saturated and unsaturated beta-hydroxyacyl-ACPs.</text>
</comment>
<dbReference type="PATRIC" id="fig|1590043.3.peg.1760"/>
<dbReference type="EMBL" id="LKAJ01000006">
    <property type="protein sequence ID" value="KRG21168.1"/>
    <property type="molecule type" value="Genomic_DNA"/>
</dbReference>
<evidence type="ECO:0000256" key="5">
    <source>
        <dbReference type="ARBA" id="ARBA00022556"/>
    </source>
</evidence>
<evidence type="ECO:0000256" key="1">
    <source>
        <dbReference type="ARBA" id="ARBA00004496"/>
    </source>
</evidence>
<dbReference type="GO" id="GO:0019171">
    <property type="term" value="F:(3R)-hydroxyacyl-[acyl-carrier-protein] dehydratase activity"/>
    <property type="evidence" value="ECO:0007669"/>
    <property type="project" value="UniProtKB-EC"/>
</dbReference>
<keyword evidence="7 9" id="KW-0456">Lyase</keyword>
<dbReference type="FunFam" id="3.10.129.10:FF:000001">
    <property type="entry name" value="3-hydroxyacyl-[acyl-carrier-protein] dehydratase FabZ"/>
    <property type="match status" value="1"/>
</dbReference>
<organism evidence="10">
    <name type="scientific">Candidatus Berkiella aquae</name>
    <dbReference type="NCBI Taxonomy" id="295108"/>
    <lineage>
        <taxon>Bacteria</taxon>
        <taxon>Pseudomonadati</taxon>
        <taxon>Pseudomonadota</taxon>
        <taxon>Gammaproteobacteria</taxon>
        <taxon>Candidatus Berkiellales</taxon>
        <taxon>Candidatus Berkiellaceae</taxon>
        <taxon>Candidatus Berkiella</taxon>
    </lineage>
</organism>
<dbReference type="InterPro" id="IPR010084">
    <property type="entry name" value="FabZ"/>
</dbReference>
<comment type="catalytic activity">
    <reaction evidence="9">
        <text>a (3R)-hydroxyacyl-[ACP] = a (2E)-enoyl-[ACP] + H2O</text>
        <dbReference type="Rhea" id="RHEA:13097"/>
        <dbReference type="Rhea" id="RHEA-COMP:9925"/>
        <dbReference type="Rhea" id="RHEA-COMP:9945"/>
        <dbReference type="ChEBI" id="CHEBI:15377"/>
        <dbReference type="ChEBI" id="CHEBI:78784"/>
        <dbReference type="ChEBI" id="CHEBI:78827"/>
        <dbReference type="EC" id="4.2.1.59"/>
    </reaction>
</comment>
<evidence type="ECO:0000256" key="6">
    <source>
        <dbReference type="ARBA" id="ARBA00023098"/>
    </source>
</evidence>
<dbReference type="SUPFAM" id="SSF54637">
    <property type="entry name" value="Thioesterase/thiol ester dehydrase-isomerase"/>
    <property type="match status" value="1"/>
</dbReference>
<dbReference type="InterPro" id="IPR013114">
    <property type="entry name" value="FabA_FabZ"/>
</dbReference>
<dbReference type="NCBIfam" id="NF000582">
    <property type="entry name" value="PRK00006.1"/>
    <property type="match status" value="1"/>
</dbReference>
<dbReference type="GO" id="GO:0016020">
    <property type="term" value="C:membrane"/>
    <property type="evidence" value="ECO:0007669"/>
    <property type="project" value="GOC"/>
</dbReference>
<comment type="caution">
    <text evidence="10">The sequence shown here is derived from an EMBL/GenBank/DDBJ whole genome shotgun (WGS) entry which is preliminary data.</text>
</comment>
<feature type="active site" evidence="9">
    <location>
        <position position="53"/>
    </location>
</feature>
<dbReference type="InterPro" id="IPR029069">
    <property type="entry name" value="HotDog_dom_sf"/>
</dbReference>
<dbReference type="AlphaFoldDB" id="A0A0Q9YKM4"/>
<dbReference type="GO" id="GO:0009245">
    <property type="term" value="P:lipid A biosynthetic process"/>
    <property type="evidence" value="ECO:0007669"/>
    <property type="project" value="UniProtKB-UniRule"/>
</dbReference>
<keyword evidence="5 9" id="KW-0441">Lipid A biosynthesis</keyword>
<comment type="similarity">
    <text evidence="2 9">Belongs to the thioester dehydratase family. FabZ subfamily.</text>
</comment>
<dbReference type="EC" id="4.2.1.59" evidence="9"/>
<keyword evidence="6 9" id="KW-0443">Lipid metabolism</keyword>
<gene>
    <name evidence="9 10" type="primary">fabZ</name>
    <name evidence="10" type="ORF">HT99x_01724</name>
</gene>
<evidence type="ECO:0000256" key="7">
    <source>
        <dbReference type="ARBA" id="ARBA00023239"/>
    </source>
</evidence>
<keyword evidence="3 9" id="KW-0963">Cytoplasm</keyword>
<reference evidence="10" key="1">
    <citation type="submission" date="2015-09" db="EMBL/GenBank/DDBJ databases">
        <title>Draft Genome Sequences of Two Novel Amoeba-resistant Intranuclear Bacteria, Candidatus Berkiella cookevillensis and Candidatus Berkiella aquae.</title>
        <authorList>
            <person name="Mehari Y.T."/>
            <person name="Arivett B.A."/>
            <person name="Farone A.L."/>
            <person name="Gunderson J.H."/>
            <person name="Farone M.B."/>
        </authorList>
    </citation>
    <scope>NUCLEOTIDE SEQUENCE [LARGE SCALE GENOMIC DNA]</scope>
    <source>
        <strain evidence="10">HT99</strain>
    </source>
</reference>
<evidence type="ECO:0000256" key="9">
    <source>
        <dbReference type="HAMAP-Rule" id="MF_00406"/>
    </source>
</evidence>
<evidence type="ECO:0000256" key="2">
    <source>
        <dbReference type="ARBA" id="ARBA00009174"/>
    </source>
</evidence>
<dbReference type="Pfam" id="PF07977">
    <property type="entry name" value="FabA"/>
    <property type="match status" value="1"/>
</dbReference>
<dbReference type="CDD" id="cd01288">
    <property type="entry name" value="FabZ"/>
    <property type="match status" value="1"/>
</dbReference>
<dbReference type="GO" id="GO:0006633">
    <property type="term" value="P:fatty acid biosynthetic process"/>
    <property type="evidence" value="ECO:0007669"/>
    <property type="project" value="UniProtKB-UniRule"/>
</dbReference>
<keyword evidence="4 9" id="KW-0444">Lipid biosynthesis</keyword>
<comment type="subcellular location">
    <subcellularLocation>
        <location evidence="1 9">Cytoplasm</location>
    </subcellularLocation>
</comment>
<protein>
    <recommendedName>
        <fullName evidence="9">3-hydroxyacyl-[acyl-carrier-protein] dehydratase FabZ</fullName>
        <ecNumber evidence="9">4.2.1.59</ecNumber>
    </recommendedName>
    <alternativeName>
        <fullName evidence="9">(3R)-hydroxymyristoyl-[acyl-carrier-protein] dehydratase</fullName>
        <shortName evidence="9">(3R)-hydroxymyristoyl-ACP dehydrase</shortName>
    </alternativeName>
    <alternativeName>
        <fullName evidence="9">Beta-hydroxyacyl-ACP dehydratase</fullName>
    </alternativeName>
</protein>
<evidence type="ECO:0000256" key="8">
    <source>
        <dbReference type="ARBA" id="ARBA00025049"/>
    </source>
</evidence>
<evidence type="ECO:0000256" key="3">
    <source>
        <dbReference type="ARBA" id="ARBA00022490"/>
    </source>
</evidence>
<sequence length="154" mass="17063">MILESRVLNIHELIKMLPHRYPFLMIDKVLEYTEESLVGVKNVTMNEPCFMGHFPENPVMPGVLITEALAQAGAILAYLKTGSSPKEHLFFLAGIDNAKFKQMVIPGDQLILDVQIVGNKGNFWKIHGEAKVDGKLVCSVDILSAMRKLASDLG</sequence>
<proteinExistence type="inferred from homology"/>
<dbReference type="PANTHER" id="PTHR30272:SF1">
    <property type="entry name" value="3-HYDROXYACYL-[ACYL-CARRIER-PROTEIN] DEHYDRATASE"/>
    <property type="match status" value="1"/>
</dbReference>
<name>A0A0Q9YKM4_9GAMM</name>
<evidence type="ECO:0000256" key="4">
    <source>
        <dbReference type="ARBA" id="ARBA00022516"/>
    </source>
</evidence>
<dbReference type="HAMAP" id="MF_00406">
    <property type="entry name" value="FabZ"/>
    <property type="match status" value="1"/>
</dbReference>
<evidence type="ECO:0000313" key="10">
    <source>
        <dbReference type="EMBL" id="KRG21168.1"/>
    </source>
</evidence>
<dbReference type="PANTHER" id="PTHR30272">
    <property type="entry name" value="3-HYDROXYACYL-[ACYL-CARRIER-PROTEIN] DEHYDRATASE"/>
    <property type="match status" value="1"/>
</dbReference>
<dbReference type="Gene3D" id="3.10.129.10">
    <property type="entry name" value="Hotdog Thioesterase"/>
    <property type="match status" value="1"/>
</dbReference>
<dbReference type="NCBIfam" id="TIGR01750">
    <property type="entry name" value="fabZ"/>
    <property type="match status" value="1"/>
</dbReference>
<accession>A0A0Q9YKM4</accession>
<dbReference type="STRING" id="295108.HT99x_01724"/>